<gene>
    <name evidence="1" type="ORF">H0A72_06380</name>
</gene>
<dbReference type="Gene3D" id="1.10.10.10">
    <property type="entry name" value="Winged helix-like DNA-binding domain superfamily/Winged helix DNA-binding domain"/>
    <property type="match status" value="1"/>
</dbReference>
<dbReference type="RefSeq" id="WP_180154234.1">
    <property type="nucleotide sequence ID" value="NZ_JACCEM010000003.1"/>
</dbReference>
<name>A0A853FSR1_9BURK</name>
<evidence type="ECO:0000313" key="1">
    <source>
        <dbReference type="EMBL" id="NYT48934.1"/>
    </source>
</evidence>
<accession>A0A853FSR1</accession>
<dbReference type="InterPro" id="IPR036390">
    <property type="entry name" value="WH_DNA-bd_sf"/>
</dbReference>
<evidence type="ECO:0008006" key="3">
    <source>
        <dbReference type="Google" id="ProtNLM"/>
    </source>
</evidence>
<proteinExistence type="predicted"/>
<dbReference type="EMBL" id="JACCEM010000003">
    <property type="protein sequence ID" value="NYT48934.1"/>
    <property type="molecule type" value="Genomic_DNA"/>
</dbReference>
<keyword evidence="2" id="KW-1185">Reference proteome</keyword>
<evidence type="ECO:0000313" key="2">
    <source>
        <dbReference type="Proteomes" id="UP000559809"/>
    </source>
</evidence>
<dbReference type="Proteomes" id="UP000559809">
    <property type="component" value="Unassembled WGS sequence"/>
</dbReference>
<reference evidence="1 2" key="1">
    <citation type="submission" date="2020-07" db="EMBL/GenBank/DDBJ databases">
        <title>Taxonomic revisions and descriptions of new bacterial species based on genomic comparisons in the high-G+C-content subgroup of the family Alcaligenaceae.</title>
        <authorList>
            <person name="Szabo A."/>
            <person name="Felfoldi T."/>
        </authorList>
    </citation>
    <scope>NUCLEOTIDE SEQUENCE [LARGE SCALE GENOMIC DNA]</scope>
    <source>
        <strain evidence="1 2">LMG 24012</strain>
    </source>
</reference>
<organism evidence="1 2">
    <name type="scientific">Parapusillimonas granuli</name>
    <dbReference type="NCBI Taxonomy" id="380911"/>
    <lineage>
        <taxon>Bacteria</taxon>
        <taxon>Pseudomonadati</taxon>
        <taxon>Pseudomonadota</taxon>
        <taxon>Betaproteobacteria</taxon>
        <taxon>Burkholderiales</taxon>
        <taxon>Alcaligenaceae</taxon>
        <taxon>Parapusillimonas</taxon>
    </lineage>
</organism>
<dbReference type="SUPFAM" id="SSF46785">
    <property type="entry name" value="Winged helix' DNA-binding domain"/>
    <property type="match status" value="1"/>
</dbReference>
<sequence>MADHSGEAIENSSGGREINPFDTAFEHVFPLISLTMNRFIVDHMLRSARMLDLDFESLIILGLLSHLNVAPNLPLPGAAAPASGAGPLVIETFKPMRLRDLEQISRLPRETIRRKLQRLSERGYVESDAGGWRLRPDCIGQELREFTRDSAKQLLHLAEQMNQLIGMGMKGAGKEG</sequence>
<dbReference type="InterPro" id="IPR036388">
    <property type="entry name" value="WH-like_DNA-bd_sf"/>
</dbReference>
<dbReference type="AlphaFoldDB" id="A0A853FSR1"/>
<comment type="caution">
    <text evidence="1">The sequence shown here is derived from an EMBL/GenBank/DDBJ whole genome shotgun (WGS) entry which is preliminary data.</text>
</comment>
<protein>
    <recommendedName>
        <fullName evidence="3">HTH iclR-type domain-containing protein</fullName>
    </recommendedName>
</protein>